<evidence type="ECO:0000256" key="2">
    <source>
        <dbReference type="ARBA" id="ARBA00022737"/>
    </source>
</evidence>
<dbReference type="InterPro" id="IPR004800">
    <property type="entry name" value="KdsD/KpsF-type"/>
</dbReference>
<dbReference type="GO" id="GO:0097367">
    <property type="term" value="F:carbohydrate derivative binding"/>
    <property type="evidence" value="ECO:0007669"/>
    <property type="project" value="InterPro"/>
</dbReference>
<evidence type="ECO:0008006" key="7">
    <source>
        <dbReference type="Google" id="ProtNLM"/>
    </source>
</evidence>
<feature type="domain" description="CBS" evidence="4">
    <location>
        <begin position="303"/>
        <end position="355"/>
    </location>
</feature>
<dbReference type="NCBIfam" id="TIGR00393">
    <property type="entry name" value="kpsF"/>
    <property type="match status" value="1"/>
</dbReference>
<dbReference type="GO" id="GO:0016853">
    <property type="term" value="F:isomerase activity"/>
    <property type="evidence" value="ECO:0007669"/>
    <property type="project" value="InterPro"/>
</dbReference>
<dbReference type="PIRSF" id="PIRSF004692">
    <property type="entry name" value="KdsD_KpsF"/>
    <property type="match status" value="1"/>
</dbReference>
<comment type="similarity">
    <text evidence="1">Belongs to the SIS family. GutQ/KpsF subfamily.</text>
</comment>
<dbReference type="PROSITE" id="PS51464">
    <property type="entry name" value="SIS"/>
    <property type="match status" value="1"/>
</dbReference>
<dbReference type="InterPro" id="IPR050986">
    <property type="entry name" value="GutQ/KpsF_isomerases"/>
</dbReference>
<dbReference type="CDD" id="cd05014">
    <property type="entry name" value="SIS_Kpsf"/>
    <property type="match status" value="1"/>
</dbReference>
<name>A0A382FQ69_9ZZZZ</name>
<dbReference type="AlphaFoldDB" id="A0A382FQ69"/>
<organism evidence="6">
    <name type="scientific">marine metagenome</name>
    <dbReference type="NCBI Taxonomy" id="408172"/>
    <lineage>
        <taxon>unclassified sequences</taxon>
        <taxon>metagenomes</taxon>
        <taxon>ecological metagenomes</taxon>
    </lineage>
</organism>
<dbReference type="SMART" id="SM00116">
    <property type="entry name" value="CBS"/>
    <property type="match status" value="2"/>
</dbReference>
<dbReference type="SUPFAM" id="SSF53697">
    <property type="entry name" value="SIS domain"/>
    <property type="match status" value="1"/>
</dbReference>
<evidence type="ECO:0000256" key="3">
    <source>
        <dbReference type="ARBA" id="ARBA00023122"/>
    </source>
</evidence>
<dbReference type="InterPro" id="IPR046342">
    <property type="entry name" value="CBS_dom_sf"/>
</dbReference>
<dbReference type="Pfam" id="PF01380">
    <property type="entry name" value="SIS"/>
    <property type="match status" value="1"/>
</dbReference>
<dbReference type="GO" id="GO:1901135">
    <property type="term" value="P:carbohydrate derivative metabolic process"/>
    <property type="evidence" value="ECO:0007669"/>
    <property type="project" value="InterPro"/>
</dbReference>
<evidence type="ECO:0000256" key="1">
    <source>
        <dbReference type="ARBA" id="ARBA00008165"/>
    </source>
</evidence>
<gene>
    <name evidence="6" type="ORF">METZ01_LOCUS218120</name>
</gene>
<dbReference type="FunFam" id="3.40.50.10490:FF:000011">
    <property type="entry name" value="Arabinose 5-phosphate isomerase"/>
    <property type="match status" value="1"/>
</dbReference>
<reference evidence="6" key="1">
    <citation type="submission" date="2018-05" db="EMBL/GenBank/DDBJ databases">
        <authorList>
            <person name="Lanie J.A."/>
            <person name="Ng W.-L."/>
            <person name="Kazmierczak K.M."/>
            <person name="Andrzejewski T.M."/>
            <person name="Davidsen T.M."/>
            <person name="Wayne K.J."/>
            <person name="Tettelin H."/>
            <person name="Glass J.I."/>
            <person name="Rusch D."/>
            <person name="Podicherti R."/>
            <person name="Tsui H.-C.T."/>
            <person name="Winkler M.E."/>
        </authorList>
    </citation>
    <scope>NUCLEOTIDE SEQUENCE</scope>
</reference>
<dbReference type="InterPro" id="IPR035474">
    <property type="entry name" value="SIS_Kpsf"/>
</dbReference>
<dbReference type="PANTHER" id="PTHR42745">
    <property type="match status" value="1"/>
</dbReference>
<dbReference type="Pfam" id="PF00571">
    <property type="entry name" value="CBS"/>
    <property type="match status" value="2"/>
</dbReference>
<dbReference type="InterPro" id="IPR046348">
    <property type="entry name" value="SIS_dom_sf"/>
</dbReference>
<feature type="domain" description="CBS" evidence="4">
    <location>
        <begin position="236"/>
        <end position="294"/>
    </location>
</feature>
<dbReference type="Gene3D" id="3.40.50.10490">
    <property type="entry name" value="Glucose-6-phosphate isomerase like protein, domain 1"/>
    <property type="match status" value="1"/>
</dbReference>
<sequence>IKLPYGYELIELKGLNWSSTKMCALKGSSENQDDHTRLIIETARRVLSIESQAVAGLESRIDSQFVEVVRHLNQCKHLVITGVGKSGLIGKKIASTFASIGLPTLFLHGAEASHGDLGMISKGDTVIAISNSGETEEIVKLLPVFNRIHCTLVGMTGNLQSSLAKRSNYVLDISVKEEACSIDLVPTASTTATLAMGDALAMAFMELRGVQEEDFALNHPGGSLGRKLLTLVDDLMHFGEDIPKVKENADIYQVLKEITQKRLGTTLVVGDQDQLLGIITDGDLRRLIEKKKDISQTCAKDMMASHPKTILRETLAAKAVRIMQDHSITSLVVVNGDQNIEGIIHLHDILKAGVV</sequence>
<accession>A0A382FQ69</accession>
<dbReference type="GO" id="GO:0005975">
    <property type="term" value="P:carbohydrate metabolic process"/>
    <property type="evidence" value="ECO:0007669"/>
    <property type="project" value="InterPro"/>
</dbReference>
<evidence type="ECO:0000313" key="6">
    <source>
        <dbReference type="EMBL" id="SVB65266.1"/>
    </source>
</evidence>
<dbReference type="InterPro" id="IPR001347">
    <property type="entry name" value="SIS_dom"/>
</dbReference>
<dbReference type="Gene3D" id="3.10.580.10">
    <property type="entry name" value="CBS-domain"/>
    <property type="match status" value="1"/>
</dbReference>
<feature type="non-terminal residue" evidence="6">
    <location>
        <position position="1"/>
    </location>
</feature>
<protein>
    <recommendedName>
        <fullName evidence="7">SIS domain-containing protein</fullName>
    </recommendedName>
</protein>
<proteinExistence type="inferred from homology"/>
<keyword evidence="2" id="KW-0677">Repeat</keyword>
<dbReference type="PROSITE" id="PS51371">
    <property type="entry name" value="CBS"/>
    <property type="match status" value="2"/>
</dbReference>
<dbReference type="EMBL" id="UINC01051292">
    <property type="protein sequence ID" value="SVB65266.1"/>
    <property type="molecule type" value="Genomic_DNA"/>
</dbReference>
<feature type="domain" description="SIS" evidence="5">
    <location>
        <begin position="68"/>
        <end position="210"/>
    </location>
</feature>
<evidence type="ECO:0000259" key="5">
    <source>
        <dbReference type="PROSITE" id="PS51464"/>
    </source>
</evidence>
<dbReference type="PANTHER" id="PTHR42745:SF1">
    <property type="entry name" value="ARABINOSE 5-PHOSPHATE ISOMERASE KDSD"/>
    <property type="match status" value="1"/>
</dbReference>
<dbReference type="InterPro" id="IPR000644">
    <property type="entry name" value="CBS_dom"/>
</dbReference>
<dbReference type="CDD" id="cd04604">
    <property type="entry name" value="CBS_pair_SIS_assoc"/>
    <property type="match status" value="1"/>
</dbReference>
<keyword evidence="3" id="KW-0129">CBS domain</keyword>
<evidence type="ECO:0000259" key="4">
    <source>
        <dbReference type="PROSITE" id="PS51371"/>
    </source>
</evidence>